<keyword evidence="7" id="KW-0809">Transit peptide</keyword>
<evidence type="ECO:0000256" key="7">
    <source>
        <dbReference type="ARBA" id="ARBA00022946"/>
    </source>
</evidence>
<evidence type="ECO:0000259" key="16">
    <source>
        <dbReference type="SMART" id="SM00478"/>
    </source>
</evidence>
<evidence type="ECO:0000256" key="9">
    <source>
        <dbReference type="ARBA" id="ARBA00023014"/>
    </source>
</evidence>
<keyword evidence="3" id="KW-0004">4Fe-4S</keyword>
<evidence type="ECO:0000256" key="5">
    <source>
        <dbReference type="ARBA" id="ARBA00022763"/>
    </source>
</evidence>
<evidence type="ECO:0000256" key="1">
    <source>
        <dbReference type="ARBA" id="ARBA00001966"/>
    </source>
</evidence>
<dbReference type="InterPro" id="IPR011257">
    <property type="entry name" value="DNA_glycosylase"/>
</dbReference>
<dbReference type="InterPro" id="IPR030841">
    <property type="entry name" value="NTH1"/>
</dbReference>
<dbReference type="PANTHER" id="PTHR43286">
    <property type="entry name" value="ENDONUCLEASE III-LIKE PROTEIN 1"/>
    <property type="match status" value="1"/>
</dbReference>
<dbReference type="GO" id="GO:0046872">
    <property type="term" value="F:metal ion binding"/>
    <property type="evidence" value="ECO:0007669"/>
    <property type="project" value="UniProtKB-KW"/>
</dbReference>
<dbReference type="Pfam" id="PF00633">
    <property type="entry name" value="HHH"/>
    <property type="match status" value="1"/>
</dbReference>
<evidence type="ECO:0000256" key="6">
    <source>
        <dbReference type="ARBA" id="ARBA00022801"/>
    </source>
</evidence>
<proteinExistence type="inferred from homology"/>
<dbReference type="PANTHER" id="PTHR43286:SF1">
    <property type="entry name" value="ENDONUCLEASE III-LIKE PROTEIN 1"/>
    <property type="match status" value="1"/>
</dbReference>
<dbReference type="InterPro" id="IPR004035">
    <property type="entry name" value="Endouclease-III_FeS-bd_BS"/>
</dbReference>
<dbReference type="AlphaFoldDB" id="A0A7R9AY61"/>
<dbReference type="EC" id="4.2.99.18" evidence="14"/>
<dbReference type="CDD" id="cd00056">
    <property type="entry name" value="ENDO3c"/>
    <property type="match status" value="1"/>
</dbReference>
<feature type="domain" description="HhH-GPD" evidence="16">
    <location>
        <begin position="161"/>
        <end position="311"/>
    </location>
</feature>
<dbReference type="GO" id="GO:0000703">
    <property type="term" value="F:oxidized pyrimidine nucleobase lesion DNA N-glycosylase activity"/>
    <property type="evidence" value="ECO:0007669"/>
    <property type="project" value="UniProtKB-UniRule"/>
</dbReference>
<dbReference type="InterPro" id="IPR004036">
    <property type="entry name" value="Endonuclease-III-like_CS2"/>
</dbReference>
<comment type="cofactor">
    <cofactor evidence="1">
        <name>[4Fe-4S] cluster</name>
        <dbReference type="ChEBI" id="CHEBI:49883"/>
    </cofactor>
</comment>
<keyword evidence="12 14" id="KW-0326">Glycosidase</keyword>
<evidence type="ECO:0000256" key="4">
    <source>
        <dbReference type="ARBA" id="ARBA00022723"/>
    </source>
</evidence>
<gene>
    <name evidence="14" type="primary">NTH1</name>
    <name evidence="17" type="ORF">TSIB3V08_LOCUS6435</name>
</gene>
<dbReference type="SMART" id="SM00525">
    <property type="entry name" value="FES"/>
    <property type="match status" value="1"/>
</dbReference>
<evidence type="ECO:0000256" key="2">
    <source>
        <dbReference type="ARBA" id="ARBA00008343"/>
    </source>
</evidence>
<dbReference type="EMBL" id="OC002750">
    <property type="protein sequence ID" value="CAD7262319.1"/>
    <property type="molecule type" value="Genomic_DNA"/>
</dbReference>
<dbReference type="EC" id="3.2.2.-" evidence="14"/>
<dbReference type="InterPro" id="IPR000445">
    <property type="entry name" value="HhH_motif"/>
</dbReference>
<dbReference type="Gene3D" id="1.10.340.30">
    <property type="entry name" value="Hypothetical protein, domain 2"/>
    <property type="match status" value="1"/>
</dbReference>
<keyword evidence="5 14" id="KW-0227">DNA damage</keyword>
<evidence type="ECO:0000256" key="3">
    <source>
        <dbReference type="ARBA" id="ARBA00022485"/>
    </source>
</evidence>
<evidence type="ECO:0000256" key="14">
    <source>
        <dbReference type="HAMAP-Rule" id="MF_03183"/>
    </source>
</evidence>
<organism evidence="17">
    <name type="scientific">Timema shepardi</name>
    <name type="common">Walking stick</name>
    <dbReference type="NCBI Taxonomy" id="629360"/>
    <lineage>
        <taxon>Eukaryota</taxon>
        <taxon>Metazoa</taxon>
        <taxon>Ecdysozoa</taxon>
        <taxon>Arthropoda</taxon>
        <taxon>Hexapoda</taxon>
        <taxon>Insecta</taxon>
        <taxon>Pterygota</taxon>
        <taxon>Neoptera</taxon>
        <taxon>Polyneoptera</taxon>
        <taxon>Phasmatodea</taxon>
        <taxon>Timematodea</taxon>
        <taxon>Timematoidea</taxon>
        <taxon>Timematidae</taxon>
        <taxon>Timema</taxon>
    </lineage>
</organism>
<sequence length="343" mass="39023">MASSIRKKVELLSAVEKNVGDSIKSYKTRSSARLKEIKTETDSLIDVNESMKTTQGGSSTSNRVEARIKGVGKRRHLKIKYEDTKVEETSPYFSPPETKDRDVSDKRTRWEPRDWVQVADNIRTMRKGGDAPVDDMGCDKCMDEDAPPKVRRYQSLVSLMLSSQTKDQVTFAAMQRLRQHGLSVPNILQTDDETLGKLIFPVGFWKTKVKYIRNTTQILRDQYDEDIPDTVDKLCQLPGVGPKMAHLCMSVAWDTLTGIGVDTHVHRISNRLGWVPEPTKTPERTRAALESWLPREEWQEINHLLVGFGQTICRPVNPLCGTCLNNALCPFGRTQTRYKKQEK</sequence>
<feature type="compositionally biased region" description="Basic and acidic residues" evidence="15">
    <location>
        <begin position="97"/>
        <end position="106"/>
    </location>
</feature>
<dbReference type="FunFam" id="1.10.1670.10:FF:000003">
    <property type="entry name" value="Endonuclease III homolog"/>
    <property type="match status" value="1"/>
</dbReference>
<keyword evidence="11 14" id="KW-0456">Lyase</keyword>
<evidence type="ECO:0000256" key="12">
    <source>
        <dbReference type="ARBA" id="ARBA00023295"/>
    </source>
</evidence>
<dbReference type="PROSITE" id="PS00764">
    <property type="entry name" value="ENDONUCLEASE_III_1"/>
    <property type="match status" value="1"/>
</dbReference>
<dbReference type="GO" id="GO:0140078">
    <property type="term" value="F:class I DNA-(apurinic or apyrimidinic site) endonuclease activity"/>
    <property type="evidence" value="ECO:0007669"/>
    <property type="project" value="UniProtKB-EC"/>
</dbReference>
<keyword evidence="10 14" id="KW-0234">DNA repair</keyword>
<dbReference type="Gene3D" id="1.10.1670.10">
    <property type="entry name" value="Helix-hairpin-Helix base-excision DNA repair enzymes (C-terminal)"/>
    <property type="match status" value="1"/>
</dbReference>
<comment type="function">
    <text evidence="14">Bifunctional DNA N-glycosylase with associated apurinic/apyrimidinic (AP) lyase function that catalyzes the first step in base excision repair (BER), the primary repair pathway for the repair of oxidative DNA damage. The DNA N-glycosylase activity releases the damaged DNA base from DNA by cleaving the N-glycosidic bond, leaving an AP site. The AP lyase activity cleaves the phosphodiester bond 3' to the AP site by a beta-elimination. Primarily recognizes and repairs oxidative base damage of pyrimidines.</text>
</comment>
<comment type="similarity">
    <text evidence="2 14">Belongs to the Nth/MutY family.</text>
</comment>
<dbReference type="PROSITE" id="PS01155">
    <property type="entry name" value="ENDONUCLEASE_III_2"/>
    <property type="match status" value="1"/>
</dbReference>
<comment type="caution">
    <text evidence="14">Lacks conserved residue(s) required for the propagation of feature annotation.</text>
</comment>
<dbReference type="Pfam" id="PF00730">
    <property type="entry name" value="HhH-GPD"/>
    <property type="match status" value="1"/>
</dbReference>
<accession>A0A7R9AY61</accession>
<evidence type="ECO:0000313" key="17">
    <source>
        <dbReference type="EMBL" id="CAD7262319.1"/>
    </source>
</evidence>
<keyword evidence="8" id="KW-0408">Iron</keyword>
<dbReference type="SMART" id="SM00478">
    <property type="entry name" value="ENDO3c"/>
    <property type="match status" value="1"/>
</dbReference>
<comment type="subcellular location">
    <subcellularLocation>
        <location evidence="14">Nucleus</location>
    </subcellularLocation>
    <subcellularLocation>
        <location evidence="14">Mitochondrion</location>
    </subcellularLocation>
</comment>
<keyword evidence="6 14" id="KW-0378">Hydrolase</keyword>
<dbReference type="InterPro" id="IPR023170">
    <property type="entry name" value="HhH_base_excis_C"/>
</dbReference>
<reference evidence="17" key="1">
    <citation type="submission" date="2020-11" db="EMBL/GenBank/DDBJ databases">
        <authorList>
            <person name="Tran Van P."/>
        </authorList>
    </citation>
    <scope>NUCLEOTIDE SEQUENCE</scope>
</reference>
<dbReference type="SUPFAM" id="SSF48150">
    <property type="entry name" value="DNA-glycosylase"/>
    <property type="match status" value="1"/>
</dbReference>
<dbReference type="GO" id="GO:0006289">
    <property type="term" value="P:nucleotide-excision repair"/>
    <property type="evidence" value="ECO:0007669"/>
    <property type="project" value="TreeGrafter"/>
</dbReference>
<dbReference type="FunFam" id="1.10.340.30:FF:000005">
    <property type="entry name" value="Endonuclease III-like protein 1"/>
    <property type="match status" value="1"/>
</dbReference>
<protein>
    <recommendedName>
        <fullName evidence="14">Endonuclease III homolog</fullName>
        <ecNumber evidence="14">3.2.2.-</ecNumber>
        <ecNumber evidence="14">4.2.99.18</ecNumber>
    </recommendedName>
    <alternativeName>
        <fullName evidence="14">Bifunctional DNA N-glycosylase/DNA-(apurinic or apyrimidinic site) lyase</fullName>
        <shortName evidence="14">DNA glycosylase/AP lyase</shortName>
    </alternativeName>
</protein>
<comment type="catalytic activity">
    <reaction evidence="13 14">
        <text>2'-deoxyribonucleotide-(2'-deoxyribose 5'-phosphate)-2'-deoxyribonucleotide-DNA = a 3'-end 2'-deoxyribonucleotide-(2,3-dehydro-2,3-deoxyribose 5'-phosphate)-DNA + a 5'-end 5'-phospho-2'-deoxyribonucleoside-DNA + H(+)</text>
        <dbReference type="Rhea" id="RHEA:66592"/>
        <dbReference type="Rhea" id="RHEA-COMP:13180"/>
        <dbReference type="Rhea" id="RHEA-COMP:16897"/>
        <dbReference type="Rhea" id="RHEA-COMP:17067"/>
        <dbReference type="ChEBI" id="CHEBI:15378"/>
        <dbReference type="ChEBI" id="CHEBI:136412"/>
        <dbReference type="ChEBI" id="CHEBI:157695"/>
        <dbReference type="ChEBI" id="CHEBI:167181"/>
        <dbReference type="EC" id="4.2.99.18"/>
    </reaction>
</comment>
<name>A0A7R9AY61_TIMSH</name>
<keyword evidence="14" id="KW-0539">Nucleus</keyword>
<keyword evidence="14" id="KW-0496">Mitochondrion</keyword>
<evidence type="ECO:0000256" key="10">
    <source>
        <dbReference type="ARBA" id="ARBA00023204"/>
    </source>
</evidence>
<dbReference type="GO" id="GO:0006285">
    <property type="term" value="P:base-excision repair, AP site formation"/>
    <property type="evidence" value="ECO:0007669"/>
    <property type="project" value="UniProtKB-UniRule"/>
</dbReference>
<evidence type="ECO:0000256" key="8">
    <source>
        <dbReference type="ARBA" id="ARBA00023004"/>
    </source>
</evidence>
<dbReference type="GO" id="GO:0005634">
    <property type="term" value="C:nucleus"/>
    <property type="evidence" value="ECO:0007669"/>
    <property type="project" value="UniProtKB-SubCell"/>
</dbReference>
<dbReference type="GO" id="GO:0005739">
    <property type="term" value="C:mitochondrion"/>
    <property type="evidence" value="ECO:0007669"/>
    <property type="project" value="UniProtKB-SubCell"/>
</dbReference>
<dbReference type="GO" id="GO:0003677">
    <property type="term" value="F:DNA binding"/>
    <property type="evidence" value="ECO:0007669"/>
    <property type="project" value="UniProtKB-UniRule"/>
</dbReference>
<evidence type="ECO:0000256" key="15">
    <source>
        <dbReference type="SAM" id="MobiDB-lite"/>
    </source>
</evidence>
<keyword evidence="9" id="KW-0411">Iron-sulfur</keyword>
<feature type="region of interest" description="Disordered" evidence="15">
    <location>
        <begin position="87"/>
        <end position="106"/>
    </location>
</feature>
<keyword evidence="4" id="KW-0479">Metal-binding</keyword>
<dbReference type="InterPro" id="IPR003651">
    <property type="entry name" value="Endonuclease3_FeS-loop_motif"/>
</dbReference>
<dbReference type="HAMAP" id="MF_03183">
    <property type="entry name" value="Endonuclease_III_Nth"/>
    <property type="match status" value="1"/>
</dbReference>
<evidence type="ECO:0000256" key="13">
    <source>
        <dbReference type="ARBA" id="ARBA00044632"/>
    </source>
</evidence>
<dbReference type="GO" id="GO:0051539">
    <property type="term" value="F:4 iron, 4 sulfur cluster binding"/>
    <property type="evidence" value="ECO:0007669"/>
    <property type="project" value="UniProtKB-KW"/>
</dbReference>
<dbReference type="InterPro" id="IPR003265">
    <property type="entry name" value="HhH-GPD_domain"/>
</dbReference>
<evidence type="ECO:0000256" key="11">
    <source>
        <dbReference type="ARBA" id="ARBA00023239"/>
    </source>
</evidence>